<reference evidence="1 2" key="1">
    <citation type="submission" date="2023-12" db="EMBL/GenBank/DDBJ databases">
        <title>Baltic Sea Cyanobacteria.</title>
        <authorList>
            <person name="Delbaje E."/>
            <person name="Fewer D.P."/>
            <person name="Shishido T.K."/>
        </authorList>
    </citation>
    <scope>NUCLEOTIDE SEQUENCE [LARGE SCALE GENOMIC DNA]</scope>
    <source>
        <strain evidence="1 2">UHCC 0281</strain>
    </source>
</reference>
<name>A0ABU5SWU0_9CYAN</name>
<dbReference type="RefSeq" id="WP_323356874.1">
    <property type="nucleotide sequence ID" value="NZ_JAYGHY010000028.1"/>
</dbReference>
<proteinExistence type="predicted"/>
<evidence type="ECO:0000313" key="1">
    <source>
        <dbReference type="EMBL" id="MEA5442832.1"/>
    </source>
</evidence>
<dbReference type="EMBL" id="JAYGHY010000028">
    <property type="protein sequence ID" value="MEA5442832.1"/>
    <property type="molecule type" value="Genomic_DNA"/>
</dbReference>
<dbReference type="Proteomes" id="UP001302329">
    <property type="component" value="Unassembled WGS sequence"/>
</dbReference>
<evidence type="ECO:0000313" key="2">
    <source>
        <dbReference type="Proteomes" id="UP001302329"/>
    </source>
</evidence>
<keyword evidence="2" id="KW-1185">Reference proteome</keyword>
<protein>
    <submittedName>
        <fullName evidence="1">Uncharacterized protein</fullName>
    </submittedName>
</protein>
<organism evidence="1 2">
    <name type="scientific">Cyanobium gracile UHCC 0281</name>
    <dbReference type="NCBI Taxonomy" id="3110309"/>
    <lineage>
        <taxon>Bacteria</taxon>
        <taxon>Bacillati</taxon>
        <taxon>Cyanobacteriota</taxon>
        <taxon>Cyanophyceae</taxon>
        <taxon>Synechococcales</taxon>
        <taxon>Prochlorococcaceae</taxon>
        <taxon>Cyanobium</taxon>
    </lineage>
</organism>
<accession>A0ABU5SWU0</accession>
<gene>
    <name evidence="1" type="ORF">VB739_09740</name>
</gene>
<sequence length="208" mass="23038">MTDLPPVAQRWLDQLTTSSRNIDSLVAEGFQGCSLLDLLPWMDGGQGLAAIEAIDWVKSQPDADGEVALMTADAEGLDRLLEWMLETRGSCPMVYAPEPDVVVPDGVPLLRPTAFNLPEGVTSDEVLDEEFSENLSELFAAIKDSYGNHAHLYRIDYGQLIGKIEQGIFLVGQFIDLNDGEVFDFSMDSMNQRIRYQSTGRYHEGFSG</sequence>
<comment type="caution">
    <text evidence="1">The sequence shown here is derived from an EMBL/GenBank/DDBJ whole genome shotgun (WGS) entry which is preliminary data.</text>
</comment>